<evidence type="ECO:0000256" key="1">
    <source>
        <dbReference type="SAM" id="MobiDB-lite"/>
    </source>
</evidence>
<evidence type="ECO:0000313" key="2">
    <source>
        <dbReference type="EMBL" id="ALA57489.1"/>
    </source>
</evidence>
<sequence>MPEHDLEKLLGGFAADTLTSEERRLLYRAALEDQQLFNSLADEQALKELLADPAVRRRLLHALNQGKTSEPGEACSWLDWLRRPAGLAFAGGLAAAALAVVLGAKIYQDSLRQRAPAVATEDTKAPASPMPAPPPASTPPPQRVQPERELTDTSAKAPPSGQREAEPPLARRGRAVPAKPQEPSRLDAGHDRKEALVKQDKTRDEVATSGKAAEDARAATDAEAPAQRPVQSPLSPQTPAAPAAASAGPPAASARALFYAASPAVAEPLSVTQQEPAASREAAKQKSEDRRTAEAATREKKRAERSIGLLGQLSTDTQPVQAPLGLRYSLLMAGPGGIDLEVDPSTAIGKDDAPRLTVQTNQDGYLAVYSPGSAGETPVRLFPLEGDGGVTGRKTLVISLAALFERQTEAKPARILIVFSRSPRDPHAPPPTQSSPALLTERVEPGRPDVPPEHAMYVVAPGPGRTDHLSIEVNLSVHP</sequence>
<accession>A0A0K2G9F8</accession>
<dbReference type="KEGG" id="nmv:NITMOv2_1058"/>
<feature type="region of interest" description="Disordered" evidence="1">
    <location>
        <begin position="117"/>
        <end position="252"/>
    </location>
</feature>
<feature type="region of interest" description="Disordered" evidence="1">
    <location>
        <begin position="421"/>
        <end position="455"/>
    </location>
</feature>
<feature type="compositionally biased region" description="Low complexity" evidence="1">
    <location>
        <begin position="221"/>
        <end position="252"/>
    </location>
</feature>
<organism evidence="2 3">
    <name type="scientific">Nitrospira moscoviensis</name>
    <dbReference type="NCBI Taxonomy" id="42253"/>
    <lineage>
        <taxon>Bacteria</taxon>
        <taxon>Pseudomonadati</taxon>
        <taxon>Nitrospirota</taxon>
        <taxon>Nitrospiria</taxon>
        <taxon>Nitrospirales</taxon>
        <taxon>Nitrospiraceae</taxon>
        <taxon>Nitrospira</taxon>
    </lineage>
</organism>
<feature type="compositionally biased region" description="Pro residues" evidence="1">
    <location>
        <begin position="128"/>
        <end position="143"/>
    </location>
</feature>
<dbReference type="AlphaFoldDB" id="A0A0K2G9F8"/>
<dbReference type="EMBL" id="CP011801">
    <property type="protein sequence ID" value="ALA57489.1"/>
    <property type="molecule type" value="Genomic_DNA"/>
</dbReference>
<feature type="region of interest" description="Disordered" evidence="1">
    <location>
        <begin position="268"/>
        <end position="314"/>
    </location>
</feature>
<dbReference type="Proteomes" id="UP000069205">
    <property type="component" value="Chromosome"/>
</dbReference>
<feature type="compositionally biased region" description="Basic and acidic residues" evidence="1">
    <location>
        <begin position="182"/>
        <end position="220"/>
    </location>
</feature>
<keyword evidence="3" id="KW-1185">Reference proteome</keyword>
<feature type="compositionally biased region" description="Basic and acidic residues" evidence="1">
    <location>
        <begin position="281"/>
        <end position="305"/>
    </location>
</feature>
<dbReference type="OrthoDB" id="9767948at2"/>
<evidence type="ECO:0000313" key="3">
    <source>
        <dbReference type="Proteomes" id="UP000069205"/>
    </source>
</evidence>
<feature type="compositionally biased region" description="Basic and acidic residues" evidence="1">
    <location>
        <begin position="441"/>
        <end position="452"/>
    </location>
</feature>
<dbReference type="PATRIC" id="fig|42253.5.peg.1042"/>
<gene>
    <name evidence="2" type="ORF">NITMOv2_1058</name>
</gene>
<protein>
    <submittedName>
        <fullName evidence="2">Uncharacterized protein</fullName>
    </submittedName>
</protein>
<reference evidence="2 3" key="1">
    <citation type="journal article" date="2015" name="Proc. Natl. Acad. Sci. U.S.A.">
        <title>Expanded metabolic versatility of ubiquitous nitrite-oxidizing bacteria from the genus Nitrospira.</title>
        <authorList>
            <person name="Koch H."/>
            <person name="Lucker S."/>
            <person name="Albertsen M."/>
            <person name="Kitzinger K."/>
            <person name="Herbold C."/>
            <person name="Spieck E."/>
            <person name="Nielsen P.H."/>
            <person name="Wagner M."/>
            <person name="Daims H."/>
        </authorList>
    </citation>
    <scope>NUCLEOTIDE SEQUENCE [LARGE SCALE GENOMIC DNA]</scope>
    <source>
        <strain evidence="2 3">NSP M-1</strain>
    </source>
</reference>
<name>A0A0K2G9F8_NITMO</name>
<dbReference type="RefSeq" id="WP_053378822.1">
    <property type="nucleotide sequence ID" value="NZ_CP011801.1"/>
</dbReference>
<proteinExistence type="predicted"/>
<dbReference type="STRING" id="42253.NITMOv2_1058"/>